<dbReference type="InterPro" id="IPR007627">
    <property type="entry name" value="RNA_pol_sigma70_r2"/>
</dbReference>
<dbReference type="SUPFAM" id="SSF88659">
    <property type="entry name" value="Sigma3 and sigma4 domains of RNA polymerase sigma factors"/>
    <property type="match status" value="1"/>
</dbReference>
<evidence type="ECO:0000259" key="5">
    <source>
        <dbReference type="Pfam" id="PF04542"/>
    </source>
</evidence>
<dbReference type="GO" id="GO:0003677">
    <property type="term" value="F:DNA binding"/>
    <property type="evidence" value="ECO:0007669"/>
    <property type="project" value="InterPro"/>
</dbReference>
<dbReference type="PANTHER" id="PTHR43133">
    <property type="entry name" value="RNA POLYMERASE ECF-TYPE SIGMA FACTO"/>
    <property type="match status" value="1"/>
</dbReference>
<sequence>MVTLSIEEEKMLLVTLQLGDVKAFDRIYEAYGRLMARKLHQLVRIPEQVEEIHQDVFTALWVQRESLEGVQSLKAYLFTIVRHKVIDFYRKASRDKALQEELVHWASFSYEHIEAVLEDKENAALLESLVAQLPPQRQKVFRMIKIEGKSYAEAAAYFEVSMSTIKDHMARSSEFFKQQLQGKYSHLLYLLLISLYLK</sequence>
<feature type="domain" description="RNA polymerase sigma-70 region 2" evidence="5">
    <location>
        <begin position="27"/>
        <end position="94"/>
    </location>
</feature>
<organism evidence="7 8">
    <name type="scientific">Sphingobacterium paucimobilis HER1398</name>
    <dbReference type="NCBI Taxonomy" id="1346330"/>
    <lineage>
        <taxon>Bacteria</taxon>
        <taxon>Pseudomonadati</taxon>
        <taxon>Bacteroidota</taxon>
        <taxon>Sphingobacteriia</taxon>
        <taxon>Sphingobacteriales</taxon>
        <taxon>Sphingobacteriaceae</taxon>
        <taxon>Sphingobacterium</taxon>
    </lineage>
</organism>
<evidence type="ECO:0000256" key="1">
    <source>
        <dbReference type="ARBA" id="ARBA00010641"/>
    </source>
</evidence>
<dbReference type="InterPro" id="IPR036388">
    <property type="entry name" value="WH-like_DNA-bd_sf"/>
</dbReference>
<dbReference type="Gene3D" id="1.10.1740.10">
    <property type="match status" value="1"/>
</dbReference>
<keyword evidence="4" id="KW-0804">Transcription</keyword>
<evidence type="ECO:0000313" key="8">
    <source>
        <dbReference type="Proteomes" id="UP000016584"/>
    </source>
</evidence>
<evidence type="ECO:0000259" key="6">
    <source>
        <dbReference type="Pfam" id="PF08281"/>
    </source>
</evidence>
<evidence type="ECO:0000256" key="3">
    <source>
        <dbReference type="ARBA" id="ARBA00023082"/>
    </source>
</evidence>
<proteinExistence type="inferred from homology"/>
<dbReference type="InterPro" id="IPR039425">
    <property type="entry name" value="RNA_pol_sigma-70-like"/>
</dbReference>
<dbReference type="PATRIC" id="fig|1346330.5.peg.1548"/>
<dbReference type="Gene3D" id="1.10.10.10">
    <property type="entry name" value="Winged helix-like DNA-binding domain superfamily/Winged helix DNA-binding domain"/>
    <property type="match status" value="1"/>
</dbReference>
<dbReference type="Proteomes" id="UP000016584">
    <property type="component" value="Unassembled WGS sequence"/>
</dbReference>
<dbReference type="Pfam" id="PF08281">
    <property type="entry name" value="Sigma70_r4_2"/>
    <property type="match status" value="1"/>
</dbReference>
<comment type="caution">
    <text evidence="7">The sequence shown here is derived from an EMBL/GenBank/DDBJ whole genome shotgun (WGS) entry which is preliminary data.</text>
</comment>
<dbReference type="GO" id="GO:0016987">
    <property type="term" value="F:sigma factor activity"/>
    <property type="evidence" value="ECO:0007669"/>
    <property type="project" value="UniProtKB-KW"/>
</dbReference>
<reference evidence="7 8" key="1">
    <citation type="journal article" date="2013" name="Genome Announc.">
        <title>The Draft Genome Sequence of Sphingomonas paucimobilis Strain HER1398 (Proteobacteria), Host to the Giant PAU Phage, Indicates That It Is a Member of the Genus Sphingobacterium (Bacteroidetes).</title>
        <authorList>
            <person name="White R.A.III."/>
            <person name="Suttle C.A."/>
        </authorList>
    </citation>
    <scope>NUCLEOTIDE SEQUENCE [LARGE SCALE GENOMIC DNA]</scope>
    <source>
        <strain evidence="7 8">HER1398</strain>
    </source>
</reference>
<keyword evidence="8" id="KW-1185">Reference proteome</keyword>
<protein>
    <recommendedName>
        <fullName evidence="9">HTH luxR-type domain-containing protein</fullName>
    </recommendedName>
</protein>
<dbReference type="NCBIfam" id="TIGR02937">
    <property type="entry name" value="sigma70-ECF"/>
    <property type="match status" value="1"/>
</dbReference>
<keyword evidence="2" id="KW-0805">Transcription regulation</keyword>
<evidence type="ECO:0000256" key="4">
    <source>
        <dbReference type="ARBA" id="ARBA00023163"/>
    </source>
</evidence>
<dbReference type="EMBL" id="ATDL01000012">
    <property type="protein sequence ID" value="ERJ59911.1"/>
    <property type="molecule type" value="Genomic_DNA"/>
</dbReference>
<evidence type="ECO:0000256" key="2">
    <source>
        <dbReference type="ARBA" id="ARBA00023015"/>
    </source>
</evidence>
<dbReference type="InterPro" id="IPR013325">
    <property type="entry name" value="RNA_pol_sigma_r2"/>
</dbReference>
<dbReference type="Pfam" id="PF04542">
    <property type="entry name" value="Sigma70_r2"/>
    <property type="match status" value="1"/>
</dbReference>
<dbReference type="InterPro" id="IPR013249">
    <property type="entry name" value="RNA_pol_sigma70_r4_t2"/>
</dbReference>
<dbReference type="InterPro" id="IPR014284">
    <property type="entry name" value="RNA_pol_sigma-70_dom"/>
</dbReference>
<gene>
    <name evidence="7" type="ORF">M472_14155</name>
</gene>
<dbReference type="AlphaFoldDB" id="U2HDR4"/>
<dbReference type="PANTHER" id="PTHR43133:SF46">
    <property type="entry name" value="RNA POLYMERASE SIGMA-70 FACTOR ECF SUBFAMILY"/>
    <property type="match status" value="1"/>
</dbReference>
<dbReference type="GO" id="GO:0006352">
    <property type="term" value="P:DNA-templated transcription initiation"/>
    <property type="evidence" value="ECO:0007669"/>
    <property type="project" value="InterPro"/>
</dbReference>
<dbReference type="SUPFAM" id="SSF88946">
    <property type="entry name" value="Sigma2 domain of RNA polymerase sigma factors"/>
    <property type="match status" value="1"/>
</dbReference>
<keyword evidence="3" id="KW-0731">Sigma factor</keyword>
<name>U2HDR4_9SPHI</name>
<dbReference type="InterPro" id="IPR013324">
    <property type="entry name" value="RNA_pol_sigma_r3/r4-like"/>
</dbReference>
<dbReference type="OrthoDB" id="655312at2"/>
<dbReference type="STRING" id="1346330.M472_14155"/>
<feature type="domain" description="RNA polymerase sigma factor 70 region 4 type 2" evidence="6">
    <location>
        <begin position="125"/>
        <end position="172"/>
    </location>
</feature>
<accession>U2HDR4</accession>
<comment type="similarity">
    <text evidence="1">Belongs to the sigma-70 factor family. ECF subfamily.</text>
</comment>
<evidence type="ECO:0000313" key="7">
    <source>
        <dbReference type="EMBL" id="ERJ59911.1"/>
    </source>
</evidence>
<evidence type="ECO:0008006" key="9">
    <source>
        <dbReference type="Google" id="ProtNLM"/>
    </source>
</evidence>
<dbReference type="RefSeq" id="WP_021069730.1">
    <property type="nucleotide sequence ID" value="NZ_ATDL01000012.1"/>
</dbReference>
<dbReference type="eggNOG" id="COG1595">
    <property type="taxonomic scope" value="Bacteria"/>
</dbReference>